<name>A0A2H0NEM3_9BACT</name>
<dbReference type="InterPro" id="IPR038614">
    <property type="entry name" value="GK_N_sf"/>
</dbReference>
<dbReference type="InterPro" id="IPR007835">
    <property type="entry name" value="MOFRL"/>
</dbReference>
<dbReference type="SUPFAM" id="SSF82544">
    <property type="entry name" value="GckA/TtuD-like"/>
    <property type="match status" value="1"/>
</dbReference>
<gene>
    <name evidence="3" type="ORF">COV54_01490</name>
</gene>
<dbReference type="Gene3D" id="3.40.50.10180">
    <property type="entry name" value="Glycerate kinase, MOFRL-like N-terminal domain"/>
    <property type="match status" value="1"/>
</dbReference>
<dbReference type="InterPro" id="IPR037035">
    <property type="entry name" value="GK-like_C_sf"/>
</dbReference>
<dbReference type="Proteomes" id="UP000228867">
    <property type="component" value="Unassembled WGS sequence"/>
</dbReference>
<sequence length="424" mass="46772">MLIKNFEALATNKNRHSALTIVDAAYESILVYEQIKKRLVFKNKALYRDGRMVFEDFKNLYFLGLGKGSYEAARAFEEIAGDLITEGAVIDISGGPLKKIKSLIGTHPYPSEQNKAAAQELLKIADKAEKDDVIVAFIFGGGSALACFPSGNLMVIDLESIFREATKRGMAIGELNVIRRHLSQIHGGFLAQAAYPAWVYAFIVSDVPGNNLNIVSSGPTVFDPTTIYEAEQVAEKYHFAQLRFQETPKDPKIFEKVHNELFLSNIEAVLAMMNKAKELGFNPSLWTLTKQGEAQFVGREALRVLRKLTTPAALIGAGETTVDLINVFNPGKGGRNQEVGAGALLDLQTDELIISFASDAHDNTEAAGAVVDTETVWKAHRKGLKAEEFLNNHDIFRFFEQTNDLIFVEPLTANVSDLLLALKF</sequence>
<proteinExistence type="predicted"/>
<feature type="domain" description="MOFRL" evidence="1">
    <location>
        <begin position="313"/>
        <end position="417"/>
    </location>
</feature>
<dbReference type="InterPro" id="IPR025286">
    <property type="entry name" value="MOFRL_assoc_dom"/>
</dbReference>
<organism evidence="3 4">
    <name type="scientific">Candidatus Jorgensenbacteria bacterium CG11_big_fil_rev_8_21_14_0_20_38_23</name>
    <dbReference type="NCBI Taxonomy" id="1974594"/>
    <lineage>
        <taxon>Bacteria</taxon>
        <taxon>Candidatus Joergenseniibacteriota</taxon>
    </lineage>
</organism>
<dbReference type="InterPro" id="IPR039760">
    <property type="entry name" value="MOFRL_protein"/>
</dbReference>
<protein>
    <recommendedName>
        <fullName evidence="5">Glycerate kinase</fullName>
    </recommendedName>
</protein>
<evidence type="ECO:0000313" key="3">
    <source>
        <dbReference type="EMBL" id="PIR07341.1"/>
    </source>
</evidence>
<evidence type="ECO:0000313" key="4">
    <source>
        <dbReference type="Proteomes" id="UP000228867"/>
    </source>
</evidence>
<dbReference type="PANTHER" id="PTHR12227">
    <property type="entry name" value="GLYCERATE KINASE"/>
    <property type="match status" value="1"/>
</dbReference>
<dbReference type="PANTHER" id="PTHR12227:SF0">
    <property type="entry name" value="GLYCERATE KINASE"/>
    <property type="match status" value="1"/>
</dbReference>
<dbReference type="Pfam" id="PF13660">
    <property type="entry name" value="DUF4147"/>
    <property type="match status" value="1"/>
</dbReference>
<evidence type="ECO:0000259" key="2">
    <source>
        <dbReference type="Pfam" id="PF13660"/>
    </source>
</evidence>
<dbReference type="GO" id="GO:0008887">
    <property type="term" value="F:glycerate kinase activity"/>
    <property type="evidence" value="ECO:0007669"/>
    <property type="project" value="InterPro"/>
</dbReference>
<reference evidence="3 4" key="1">
    <citation type="submission" date="2017-09" db="EMBL/GenBank/DDBJ databases">
        <title>Depth-based differentiation of microbial function through sediment-hosted aquifers and enrichment of novel symbionts in the deep terrestrial subsurface.</title>
        <authorList>
            <person name="Probst A.J."/>
            <person name="Ladd B."/>
            <person name="Jarett J.K."/>
            <person name="Geller-Mcgrath D.E."/>
            <person name="Sieber C.M."/>
            <person name="Emerson J.B."/>
            <person name="Anantharaman K."/>
            <person name="Thomas B.C."/>
            <person name="Malmstrom R."/>
            <person name="Stieglmeier M."/>
            <person name="Klingl A."/>
            <person name="Woyke T."/>
            <person name="Ryan C.M."/>
            <person name="Banfield J.F."/>
        </authorList>
    </citation>
    <scope>NUCLEOTIDE SEQUENCE [LARGE SCALE GENOMIC DNA]</scope>
    <source>
        <strain evidence="3">CG11_big_fil_rev_8_21_14_0_20_38_23</strain>
    </source>
</reference>
<comment type="caution">
    <text evidence="3">The sequence shown here is derived from an EMBL/GenBank/DDBJ whole genome shotgun (WGS) entry which is preliminary data.</text>
</comment>
<feature type="domain" description="MOFRL-associated" evidence="2">
    <location>
        <begin position="18"/>
        <end position="240"/>
    </location>
</feature>
<evidence type="ECO:0000259" key="1">
    <source>
        <dbReference type="Pfam" id="PF05161"/>
    </source>
</evidence>
<dbReference type="Gene3D" id="3.40.1480.10">
    <property type="entry name" value="MOFRL domain"/>
    <property type="match status" value="1"/>
</dbReference>
<dbReference type="GO" id="GO:0005737">
    <property type="term" value="C:cytoplasm"/>
    <property type="evidence" value="ECO:0007669"/>
    <property type="project" value="TreeGrafter"/>
</dbReference>
<evidence type="ECO:0008006" key="5">
    <source>
        <dbReference type="Google" id="ProtNLM"/>
    </source>
</evidence>
<dbReference type="Pfam" id="PF05161">
    <property type="entry name" value="MOFRL"/>
    <property type="match status" value="1"/>
</dbReference>
<dbReference type="EMBL" id="PCWR01000035">
    <property type="protein sequence ID" value="PIR07341.1"/>
    <property type="molecule type" value="Genomic_DNA"/>
</dbReference>
<accession>A0A2H0NEM3</accession>
<dbReference type="AlphaFoldDB" id="A0A2H0NEM3"/>